<proteinExistence type="predicted"/>
<protein>
    <submittedName>
        <fullName evidence="2">Uncharacterized protein</fullName>
    </submittedName>
</protein>
<gene>
    <name evidence="2" type="ORF">JZ751_000913</name>
</gene>
<sequence>MEGAIDDKRLGEGINSDLGMDTELSGEKDSLTSEQTQEDHAGKNSEGEEDGGDGVDLSSINSMMSTVMNAGPLNGGSTSATPTKTPTKSPSINRMGRK</sequence>
<dbReference type="AlphaFoldDB" id="A0A8T2PXD4"/>
<feature type="compositionally biased region" description="Low complexity" evidence="1">
    <location>
        <begin position="77"/>
        <end position="91"/>
    </location>
</feature>
<evidence type="ECO:0000313" key="3">
    <source>
        <dbReference type="Proteomes" id="UP000824540"/>
    </source>
</evidence>
<dbReference type="Proteomes" id="UP000824540">
    <property type="component" value="Unassembled WGS sequence"/>
</dbReference>
<accession>A0A8T2PXD4</accession>
<keyword evidence="3" id="KW-1185">Reference proteome</keyword>
<feature type="compositionally biased region" description="Polar residues" evidence="1">
    <location>
        <begin position="58"/>
        <end position="68"/>
    </location>
</feature>
<reference evidence="2" key="1">
    <citation type="thesis" date="2021" institute="BYU ScholarsArchive" country="Provo, UT, USA">
        <title>Applications of and Algorithms for Genome Assembly and Genomic Analyses with an Emphasis on Marine Teleosts.</title>
        <authorList>
            <person name="Pickett B.D."/>
        </authorList>
    </citation>
    <scope>NUCLEOTIDE SEQUENCE</scope>
    <source>
        <strain evidence="2">HI-2016</strain>
    </source>
</reference>
<feature type="compositionally biased region" description="Basic and acidic residues" evidence="1">
    <location>
        <begin position="25"/>
        <end position="46"/>
    </location>
</feature>
<feature type="non-terminal residue" evidence="2">
    <location>
        <position position="98"/>
    </location>
</feature>
<dbReference type="EMBL" id="JAFBMS010000001">
    <property type="protein sequence ID" value="KAG9356069.1"/>
    <property type="molecule type" value="Genomic_DNA"/>
</dbReference>
<feature type="compositionally biased region" description="Basic and acidic residues" evidence="1">
    <location>
        <begin position="1"/>
        <end position="11"/>
    </location>
</feature>
<name>A0A8T2PXD4_9TELE</name>
<comment type="caution">
    <text evidence="2">The sequence shown here is derived from an EMBL/GenBank/DDBJ whole genome shotgun (WGS) entry which is preliminary data.</text>
</comment>
<evidence type="ECO:0000256" key="1">
    <source>
        <dbReference type="SAM" id="MobiDB-lite"/>
    </source>
</evidence>
<organism evidence="2 3">
    <name type="scientific">Albula glossodonta</name>
    <name type="common">roundjaw bonefish</name>
    <dbReference type="NCBI Taxonomy" id="121402"/>
    <lineage>
        <taxon>Eukaryota</taxon>
        <taxon>Metazoa</taxon>
        <taxon>Chordata</taxon>
        <taxon>Craniata</taxon>
        <taxon>Vertebrata</taxon>
        <taxon>Euteleostomi</taxon>
        <taxon>Actinopterygii</taxon>
        <taxon>Neopterygii</taxon>
        <taxon>Teleostei</taxon>
        <taxon>Albuliformes</taxon>
        <taxon>Albulidae</taxon>
        <taxon>Albula</taxon>
    </lineage>
</organism>
<evidence type="ECO:0000313" key="2">
    <source>
        <dbReference type="EMBL" id="KAG9356069.1"/>
    </source>
</evidence>
<feature type="region of interest" description="Disordered" evidence="1">
    <location>
        <begin position="1"/>
        <end position="98"/>
    </location>
</feature>